<feature type="compositionally biased region" description="Low complexity" evidence="7">
    <location>
        <begin position="76"/>
        <end position="85"/>
    </location>
</feature>
<dbReference type="SUPFAM" id="SSF54171">
    <property type="entry name" value="DNA-binding domain"/>
    <property type="match status" value="1"/>
</dbReference>
<dbReference type="GO" id="GO:0003677">
    <property type="term" value="F:DNA binding"/>
    <property type="evidence" value="ECO:0007669"/>
    <property type="project" value="UniProtKB-KW"/>
</dbReference>
<dbReference type="Gene3D" id="3.30.160.60">
    <property type="entry name" value="Classic Zinc Finger"/>
    <property type="match status" value="1"/>
</dbReference>
<protein>
    <submittedName>
        <fullName evidence="10">Uncharacterized protein</fullName>
    </submittedName>
</protein>
<keyword evidence="6" id="KW-0863">Zinc-finger</keyword>
<evidence type="ECO:0000313" key="10">
    <source>
        <dbReference type="EMBL" id="KAG9451482.1"/>
    </source>
</evidence>
<dbReference type="GO" id="GO:0008270">
    <property type="term" value="F:zinc ion binding"/>
    <property type="evidence" value="ECO:0007669"/>
    <property type="project" value="UniProtKB-KW"/>
</dbReference>
<dbReference type="SMART" id="SM00355">
    <property type="entry name" value="ZnF_C2H2"/>
    <property type="match status" value="2"/>
</dbReference>
<evidence type="ECO:0000256" key="2">
    <source>
        <dbReference type="ARBA" id="ARBA00023015"/>
    </source>
</evidence>
<name>A0AAV7EV18_ARIFI</name>
<evidence type="ECO:0000259" key="8">
    <source>
        <dbReference type="PROSITE" id="PS50157"/>
    </source>
</evidence>
<feature type="region of interest" description="Disordered" evidence="7">
    <location>
        <begin position="127"/>
        <end position="158"/>
    </location>
</feature>
<dbReference type="PROSITE" id="PS50982">
    <property type="entry name" value="MBD"/>
    <property type="match status" value="1"/>
</dbReference>
<evidence type="ECO:0000313" key="11">
    <source>
        <dbReference type="Proteomes" id="UP000825729"/>
    </source>
</evidence>
<evidence type="ECO:0000256" key="1">
    <source>
        <dbReference type="ARBA" id="ARBA00004123"/>
    </source>
</evidence>
<evidence type="ECO:0000256" key="4">
    <source>
        <dbReference type="ARBA" id="ARBA00023163"/>
    </source>
</evidence>
<keyword evidence="5" id="KW-0539">Nucleus</keyword>
<evidence type="ECO:0000256" key="6">
    <source>
        <dbReference type="PROSITE-ProRule" id="PRU00042"/>
    </source>
</evidence>
<feature type="domain" description="MBD" evidence="9">
    <location>
        <begin position="243"/>
        <end position="319"/>
    </location>
</feature>
<dbReference type="PROSITE" id="PS00028">
    <property type="entry name" value="ZINC_FINGER_C2H2_1"/>
    <property type="match status" value="2"/>
</dbReference>
<evidence type="ECO:0000256" key="7">
    <source>
        <dbReference type="SAM" id="MobiDB-lite"/>
    </source>
</evidence>
<dbReference type="InterPro" id="IPR001739">
    <property type="entry name" value="Methyl_CpG_DNA-bd"/>
</dbReference>
<feature type="compositionally biased region" description="Low complexity" evidence="7">
    <location>
        <begin position="129"/>
        <end position="141"/>
    </location>
</feature>
<dbReference type="EMBL" id="JAINDJ010000004">
    <property type="protein sequence ID" value="KAG9451482.1"/>
    <property type="molecule type" value="Genomic_DNA"/>
</dbReference>
<gene>
    <name evidence="10" type="ORF">H6P81_011447</name>
</gene>
<keyword evidence="3" id="KW-0238">DNA-binding</keyword>
<evidence type="ECO:0000256" key="5">
    <source>
        <dbReference type="ARBA" id="ARBA00023242"/>
    </source>
</evidence>
<dbReference type="Proteomes" id="UP000825729">
    <property type="component" value="Unassembled WGS sequence"/>
</dbReference>
<comment type="caution">
    <text evidence="10">The sequence shown here is derived from an EMBL/GenBank/DDBJ whole genome shotgun (WGS) entry which is preliminary data.</text>
</comment>
<evidence type="ECO:0000256" key="3">
    <source>
        <dbReference type="ARBA" id="ARBA00023125"/>
    </source>
</evidence>
<comment type="subcellular location">
    <subcellularLocation>
        <location evidence="1">Nucleus</location>
    </subcellularLocation>
</comment>
<dbReference type="PANTHER" id="PTHR37701:SF17">
    <property type="entry name" value="METHYL BINDING DOMAIN117"/>
    <property type="match status" value="1"/>
</dbReference>
<dbReference type="InterPro" id="IPR016177">
    <property type="entry name" value="DNA-bd_dom_sf"/>
</dbReference>
<accession>A0AAV7EV18</accession>
<dbReference type="AlphaFoldDB" id="A0AAV7EV18"/>
<dbReference type="PROSITE" id="PS50157">
    <property type="entry name" value="ZINC_FINGER_C2H2_2"/>
    <property type="match status" value="1"/>
</dbReference>
<feature type="compositionally biased region" description="Polar residues" evidence="7">
    <location>
        <begin position="142"/>
        <end position="158"/>
    </location>
</feature>
<evidence type="ECO:0000259" key="9">
    <source>
        <dbReference type="PROSITE" id="PS50982"/>
    </source>
</evidence>
<keyword evidence="11" id="KW-1185">Reference proteome</keyword>
<sequence>MAITTVDSAGGLSAESIPVVDLRFLSQSELNVLSLCSVDAFDPRRTDDLVIPKIDRSVFNESAGSRKQTYSRLRLAPRPSDSSPVARRRRRLLPEPAAAIPSDPALDTEKNENKRIVQFLRDLFDRRNPGSAPAGSAPAGSDTVSNEHTFNANGSTGASTSTAMVLYDGAQNATTSNAFEPGNVEICNKRGVVVDLAALENNKDLFGDELRRRTSGLATEAELLEFLRSLNGAWGSRRKKRKVVDAEEFGEDLPRGWKVLLGLKRKEGRVWLYCRRYVSPSGQQLASGKDVASYLRPFIRLQDDKQSISCHVDENSGAASVVADQNAPVDPPQKDGITREVPICYAAVPISSIATNPGQQVVLFRVENPAKAQLRNLLECRKCNLTFGDKDSYVQHLLSVHQRNAKRTRLGKSVGDGVIMNGGKYECQFCHKIFEERRRYNGHVGIHVRNYGKSLEEIPDEIFVQTSIDPSVLAVMPPMVVPQMVPGIGTPLNVFSENNSISAPVASTSNHVNVVTNLSKQDTCDNDVAESAKHASLETSPEMLETKCVETDDNAMDTDPDLSNIEPAVFPTHEKEICHAMSEEKFRVAVEDSNNLMDEDLKPNLNASADSNHEMTGSNYGDNVELMANAAGVNPNPFWSGVTTIPVKEEKCLELAGDKSGNIVEISNSTRSVDPNPLNVGTASQVIQETNGHNEFDGYSIPDKHFSKELEFDEANKSGDMLNGADECDIIQDETEQTGNMCEERERSLNVVEEAEKSVNVLEETEKSVNVLEETEKSVNVLEETEINRNVLDEMEKSVNVIDEMEKPDNVFDEARKSEIVFDEVEKSGNVVGNCLDSCLTSFPEQLGCVETQNFIKPSVDNFERSYLSEKEVDGIDIGLGLGSSFTGLEKAKDTVAEVIEGVNGENLLKNVVTNDATPLVQPADCFSTIVLQNKAQDEFAGVGQRLESMSGFEELRLEDIGPSKFGFEAGQDSSSLPGPTLDLACGTELGQELDSSVQFEWEADMRKMVEPQQLTTICVWCRVEFKHEGINLESQSDSVGFMCPTCKAKISGQLTILDGGLPM</sequence>
<dbReference type="InterPro" id="IPR037472">
    <property type="entry name" value="MBD8"/>
</dbReference>
<reference evidence="10 11" key="1">
    <citation type="submission" date="2021-07" db="EMBL/GenBank/DDBJ databases">
        <title>The Aristolochia fimbriata genome: insights into angiosperm evolution, floral development and chemical biosynthesis.</title>
        <authorList>
            <person name="Jiao Y."/>
        </authorList>
    </citation>
    <scope>NUCLEOTIDE SEQUENCE [LARGE SCALE GENOMIC DNA]</scope>
    <source>
        <strain evidence="10">IBCAS-2021</strain>
        <tissue evidence="10">Leaf</tissue>
    </source>
</reference>
<proteinExistence type="predicted"/>
<keyword evidence="6" id="KW-0479">Metal-binding</keyword>
<feature type="domain" description="C2H2-type" evidence="8">
    <location>
        <begin position="425"/>
        <end position="452"/>
    </location>
</feature>
<keyword evidence="6" id="KW-0862">Zinc</keyword>
<dbReference type="PANTHER" id="PTHR37701">
    <property type="entry name" value="METHYL-CPG-BINDING DOMAIN-CONTAINING PROTEIN 8"/>
    <property type="match status" value="1"/>
</dbReference>
<dbReference type="GO" id="GO:0005634">
    <property type="term" value="C:nucleus"/>
    <property type="evidence" value="ECO:0007669"/>
    <property type="project" value="UniProtKB-SubCell"/>
</dbReference>
<organism evidence="10 11">
    <name type="scientific">Aristolochia fimbriata</name>
    <name type="common">White veined hardy Dutchman's pipe vine</name>
    <dbReference type="NCBI Taxonomy" id="158543"/>
    <lineage>
        <taxon>Eukaryota</taxon>
        <taxon>Viridiplantae</taxon>
        <taxon>Streptophyta</taxon>
        <taxon>Embryophyta</taxon>
        <taxon>Tracheophyta</taxon>
        <taxon>Spermatophyta</taxon>
        <taxon>Magnoliopsida</taxon>
        <taxon>Magnoliidae</taxon>
        <taxon>Piperales</taxon>
        <taxon>Aristolochiaceae</taxon>
        <taxon>Aristolochia</taxon>
    </lineage>
</organism>
<keyword evidence="4" id="KW-0804">Transcription</keyword>
<feature type="region of interest" description="Disordered" evidence="7">
    <location>
        <begin position="68"/>
        <end position="112"/>
    </location>
</feature>
<keyword evidence="2" id="KW-0805">Transcription regulation</keyword>
<dbReference type="InterPro" id="IPR013087">
    <property type="entry name" value="Znf_C2H2_type"/>
</dbReference>